<evidence type="ECO:0008006" key="3">
    <source>
        <dbReference type="Google" id="ProtNLM"/>
    </source>
</evidence>
<organism evidence="1 2">
    <name type="scientific">Nannocystis bainbridge</name>
    <dbReference type="NCBI Taxonomy" id="2995303"/>
    <lineage>
        <taxon>Bacteria</taxon>
        <taxon>Pseudomonadati</taxon>
        <taxon>Myxococcota</taxon>
        <taxon>Polyangia</taxon>
        <taxon>Nannocystales</taxon>
        <taxon>Nannocystaceae</taxon>
        <taxon>Nannocystis</taxon>
    </lineage>
</organism>
<accession>A0ABT5DSR8</accession>
<dbReference type="Proteomes" id="UP001221686">
    <property type="component" value="Unassembled WGS sequence"/>
</dbReference>
<dbReference type="RefSeq" id="WP_272085173.1">
    <property type="nucleotide sequence ID" value="NZ_JAQNDL010000001.1"/>
</dbReference>
<comment type="caution">
    <text evidence="1">The sequence shown here is derived from an EMBL/GenBank/DDBJ whole genome shotgun (WGS) entry which is preliminary data.</text>
</comment>
<evidence type="ECO:0000313" key="2">
    <source>
        <dbReference type="Proteomes" id="UP001221686"/>
    </source>
</evidence>
<name>A0ABT5DSR8_9BACT</name>
<reference evidence="1 2" key="1">
    <citation type="submission" date="2022-11" db="EMBL/GenBank/DDBJ databases">
        <title>Minimal conservation of predation-associated metabolite biosynthetic gene clusters underscores biosynthetic potential of Myxococcota including descriptions for ten novel species: Archangium lansinium sp. nov., Myxococcus landrumus sp. nov., Nannocystis bai.</title>
        <authorList>
            <person name="Ahearne A."/>
            <person name="Stevens C."/>
            <person name="Dowd S."/>
        </authorList>
    </citation>
    <scope>NUCLEOTIDE SEQUENCE [LARGE SCALE GENOMIC DNA]</scope>
    <source>
        <strain evidence="1 2">BB15-2</strain>
    </source>
</reference>
<sequence length="168" mass="18629">MLPLSNGLTMRGSAACATALATLRNPAYALAMRVWLIAPMLLVLLACTEHDRRCAHARDVMLTLWEQSLRDTLPGQDEAELRRALAHAGERFMAQCRSLPLESQACIDRIDELGTVERERRAAVERCPRQADGRPESKCVQAARDRADLRTADCQLALGAMFTTILEP</sequence>
<protein>
    <recommendedName>
        <fullName evidence="3">Lysozyme inhibitor LprI N-terminal domain-containing protein</fullName>
    </recommendedName>
</protein>
<dbReference type="EMBL" id="JAQNDL010000001">
    <property type="protein sequence ID" value="MDC0716682.1"/>
    <property type="molecule type" value="Genomic_DNA"/>
</dbReference>
<keyword evidence="2" id="KW-1185">Reference proteome</keyword>
<proteinExistence type="predicted"/>
<evidence type="ECO:0000313" key="1">
    <source>
        <dbReference type="EMBL" id="MDC0716682.1"/>
    </source>
</evidence>
<gene>
    <name evidence="1" type="ORF">POL25_07250</name>
</gene>